<dbReference type="EMBL" id="CCXW01000001">
    <property type="protein sequence ID" value="CEG33174.1"/>
    <property type="molecule type" value="Genomic_DNA"/>
</dbReference>
<evidence type="ECO:0000313" key="1">
    <source>
        <dbReference type="EMBL" id="CEG33174.1"/>
    </source>
</evidence>
<name>A0AAN2PIA1_9BACI</name>
<keyword evidence="2" id="KW-1185">Reference proteome</keyword>
<evidence type="ECO:0000313" key="2">
    <source>
        <dbReference type="Proteomes" id="UP000182110"/>
    </source>
</evidence>
<comment type="caution">
    <text evidence="1">The sequence shown here is derived from an EMBL/GenBank/DDBJ whole genome shotgun (WGS) entry which is preliminary data.</text>
</comment>
<sequence length="84" mass="9807">MKLIKEELDHFLDFLKEVEEVTGQMPMVILESRALPYSRYSILGGTRNSIYLTKSDYFLSGKENQFMEGKNRRNRYVPVVCAVL</sequence>
<reference evidence="1 2" key="1">
    <citation type="journal article" date="2014" name="Genome Announc.">
        <title>Genome Sequence of Bacillus simplex Strain P558, Isolated from a Human Fecal Sample.</title>
        <authorList>
            <person name="Croce O."/>
            <person name="Hugon P."/>
            <person name="Lagier J.C."/>
            <person name="Bibi F."/>
            <person name="Robert C."/>
            <person name="Azhar E.I."/>
            <person name="Raoult D."/>
            <person name="Fournier P.E."/>
        </authorList>
    </citation>
    <scope>NUCLEOTIDE SEQUENCE [LARGE SCALE GENOMIC DNA]</scope>
    <source>
        <strain evidence="1 2">P558</strain>
    </source>
</reference>
<dbReference type="AlphaFoldDB" id="A0AAN2PIA1"/>
<organism evidence="1 2">
    <name type="scientific">Peribacillus simplex</name>
    <dbReference type="NCBI Taxonomy" id="1478"/>
    <lineage>
        <taxon>Bacteria</taxon>
        <taxon>Bacillati</taxon>
        <taxon>Bacillota</taxon>
        <taxon>Bacilli</taxon>
        <taxon>Bacillales</taxon>
        <taxon>Bacillaceae</taxon>
        <taxon>Peribacillus</taxon>
    </lineage>
</organism>
<dbReference type="Proteomes" id="UP000182110">
    <property type="component" value="Unassembled WGS sequence"/>
</dbReference>
<protein>
    <submittedName>
        <fullName evidence="1">Uncharacterized protein</fullName>
    </submittedName>
</protein>
<accession>A0AAN2PIA1</accession>
<gene>
    <name evidence="1" type="ORF">BN1180_03346</name>
</gene>
<proteinExistence type="predicted"/>